<dbReference type="InterPro" id="IPR018000">
    <property type="entry name" value="Neurotransmitter_ion_chnl_CS"/>
</dbReference>
<keyword evidence="2 15" id="KW-0813">Transport</keyword>
<dbReference type="Gene3D" id="1.20.58.390">
    <property type="entry name" value="Neurotransmitter-gated ion-channel transmembrane domain"/>
    <property type="match status" value="1"/>
</dbReference>
<dbReference type="InterPro" id="IPR038050">
    <property type="entry name" value="Neuro_actylchol_rec"/>
</dbReference>
<organism evidence="19 20">
    <name type="scientific">Paralvinella palmiformis</name>
    <dbReference type="NCBI Taxonomy" id="53620"/>
    <lineage>
        <taxon>Eukaryota</taxon>
        <taxon>Metazoa</taxon>
        <taxon>Spiralia</taxon>
        <taxon>Lophotrochozoa</taxon>
        <taxon>Annelida</taxon>
        <taxon>Polychaeta</taxon>
        <taxon>Sedentaria</taxon>
        <taxon>Canalipalpata</taxon>
        <taxon>Terebellida</taxon>
        <taxon>Terebelliformia</taxon>
        <taxon>Alvinellidae</taxon>
        <taxon>Paralvinella</taxon>
    </lineage>
</organism>
<feature type="transmembrane region" description="Helical" evidence="15">
    <location>
        <begin position="268"/>
        <end position="290"/>
    </location>
</feature>
<feature type="domain" description="Neurotransmitter-gated ion-channel transmembrane" evidence="18">
    <location>
        <begin position="213"/>
        <end position="528"/>
    </location>
</feature>
<keyword evidence="5 15" id="KW-1133">Transmembrane helix</keyword>
<evidence type="ECO:0000256" key="12">
    <source>
        <dbReference type="ARBA" id="ARBA00023286"/>
    </source>
</evidence>
<dbReference type="PRINTS" id="PR00254">
    <property type="entry name" value="NICOTINICR"/>
</dbReference>
<dbReference type="FunFam" id="1.20.58.390:FF:000043">
    <property type="entry name" value="AcetylCholine Receptor"/>
    <property type="match status" value="1"/>
</dbReference>
<keyword evidence="9" id="KW-1015">Disulfide bond</keyword>
<evidence type="ECO:0000256" key="5">
    <source>
        <dbReference type="ARBA" id="ARBA00022989"/>
    </source>
</evidence>
<dbReference type="GO" id="GO:0045211">
    <property type="term" value="C:postsynaptic membrane"/>
    <property type="evidence" value="ECO:0007669"/>
    <property type="project" value="InterPro"/>
</dbReference>
<protein>
    <submittedName>
        <fullName evidence="19">Uncharacterized protein</fullName>
    </submittedName>
</protein>
<dbReference type="GO" id="GO:0022848">
    <property type="term" value="F:acetylcholine-gated monoatomic cation-selective channel activity"/>
    <property type="evidence" value="ECO:0007669"/>
    <property type="project" value="InterPro"/>
</dbReference>
<dbReference type="InterPro" id="IPR036734">
    <property type="entry name" value="Neur_chan_lig-bd_sf"/>
</dbReference>
<dbReference type="SUPFAM" id="SSF63712">
    <property type="entry name" value="Nicotinic receptor ligand binding domain-like"/>
    <property type="match status" value="1"/>
</dbReference>
<keyword evidence="4 15" id="KW-0812">Transmembrane</keyword>
<evidence type="ECO:0000256" key="16">
    <source>
        <dbReference type="SAM" id="MobiDB-lite"/>
    </source>
</evidence>
<evidence type="ECO:0000259" key="18">
    <source>
        <dbReference type="Pfam" id="PF02932"/>
    </source>
</evidence>
<keyword evidence="10" id="KW-0675">Receptor</keyword>
<evidence type="ECO:0000256" key="2">
    <source>
        <dbReference type="ARBA" id="ARBA00022448"/>
    </source>
</evidence>
<keyword evidence="7 15" id="KW-0406">Ion transport</keyword>
<evidence type="ECO:0000256" key="11">
    <source>
        <dbReference type="ARBA" id="ARBA00023180"/>
    </source>
</evidence>
<comment type="caution">
    <text evidence="19">The sequence shown here is derived from an EMBL/GenBank/DDBJ whole genome shotgun (WGS) entry which is preliminary data.</text>
</comment>
<evidence type="ECO:0000313" key="20">
    <source>
        <dbReference type="Proteomes" id="UP001208570"/>
    </source>
</evidence>
<dbReference type="Proteomes" id="UP001208570">
    <property type="component" value="Unassembled WGS sequence"/>
</dbReference>
<feature type="compositionally biased region" description="Polar residues" evidence="16">
    <location>
        <begin position="338"/>
        <end position="357"/>
    </location>
</feature>
<keyword evidence="12" id="KW-1071">Ligand-gated ion channel</keyword>
<evidence type="ECO:0000256" key="14">
    <source>
        <dbReference type="ARBA" id="ARBA00034099"/>
    </source>
</evidence>
<dbReference type="PROSITE" id="PS00236">
    <property type="entry name" value="NEUROTR_ION_CHANNEL"/>
    <property type="match status" value="1"/>
</dbReference>
<dbReference type="EMBL" id="JAODUP010000581">
    <property type="protein sequence ID" value="KAK2146877.1"/>
    <property type="molecule type" value="Genomic_DNA"/>
</dbReference>
<evidence type="ECO:0000259" key="17">
    <source>
        <dbReference type="Pfam" id="PF02931"/>
    </source>
</evidence>
<keyword evidence="3" id="KW-1003">Cell membrane</keyword>
<dbReference type="InterPro" id="IPR002394">
    <property type="entry name" value="Nicotinic_acetylcholine_rcpt"/>
</dbReference>
<dbReference type="CDD" id="cd19051">
    <property type="entry name" value="LGIC_TM_cation"/>
    <property type="match status" value="1"/>
</dbReference>
<evidence type="ECO:0000313" key="19">
    <source>
        <dbReference type="EMBL" id="KAK2146877.1"/>
    </source>
</evidence>
<feature type="transmembrane region" description="Helical" evidence="15">
    <location>
        <begin position="514"/>
        <end position="534"/>
    </location>
</feature>
<dbReference type="SUPFAM" id="SSF90112">
    <property type="entry name" value="Neurotransmitter-gated ion-channel transmembrane pore"/>
    <property type="match status" value="1"/>
</dbReference>
<dbReference type="InterPro" id="IPR006201">
    <property type="entry name" value="Neur_channel"/>
</dbReference>
<feature type="domain" description="Neurotransmitter-gated ion-channel ligand-binding" evidence="17">
    <location>
        <begin position="39"/>
        <end position="206"/>
    </location>
</feature>
<feature type="transmembrane region" description="Helical" evidence="15">
    <location>
        <begin position="238"/>
        <end position="256"/>
    </location>
</feature>
<dbReference type="Gene3D" id="2.70.170.10">
    <property type="entry name" value="Neurotransmitter-gated ion-channel ligand-binding domain"/>
    <property type="match status" value="1"/>
</dbReference>
<evidence type="ECO:0000256" key="9">
    <source>
        <dbReference type="ARBA" id="ARBA00023157"/>
    </source>
</evidence>
<dbReference type="InterPro" id="IPR006202">
    <property type="entry name" value="Neur_chan_lig-bd"/>
</dbReference>
<keyword evidence="6" id="KW-0770">Synapse</keyword>
<dbReference type="PRINTS" id="PR00252">
    <property type="entry name" value="NRIONCHANNEL"/>
</dbReference>
<gene>
    <name evidence="19" type="ORF">LSH36_581g04044</name>
</gene>
<feature type="region of interest" description="Disordered" evidence="16">
    <location>
        <begin position="330"/>
        <end position="357"/>
    </location>
</feature>
<dbReference type="AlphaFoldDB" id="A0AAD9J5A1"/>
<comment type="subcellular location">
    <subcellularLocation>
        <location evidence="14">Synaptic cell membrane</location>
        <topology evidence="14">Multi-pass membrane protein</topology>
    </subcellularLocation>
</comment>
<keyword evidence="13 15" id="KW-0407">Ion channel</keyword>
<evidence type="ECO:0000256" key="8">
    <source>
        <dbReference type="ARBA" id="ARBA00023136"/>
    </source>
</evidence>
<sequence length="540" mass="59897">MAAAKRSCSSVISSGVIERNFSLTGHVVSARGSTLKSSSDERNQVLTSHIWLDQEWYDDKLKWDPVDYNGLKTLRVACHLIWKPDIVFYNSADDYINGYMPALAMVSHDGHVFWPPVVHVRSTCKIDITYFPFDDQMCSLKVGSWAYDGLQVDVQKRDKPIDLENYITNGEWELINAKVVRHVAYYACCPEPYPDVRFTLHIRRRTLYYTYNIIIPCIMLSSLSLLGFWIPPEGGEKVGLGLTVLLAYSVFMLLIAESMPATSFYIPLIGIYIIVAMALTCITVVCSVIVSHIHHQGNMGRPVPDYLKTIAHIIKTCLCLFDQKQRKKSKLSSTSSRENTTSVASCETTPDQKTPLSSSGINFSQLSGCRNCHQCLEFENIHTTGANSSLHRVNMGDNELFTNHANYVTVTASADNKAKVTVAAASVATTGVGMRRNMAPPTGDGVGRANAGAHARCGGRQADRSRPDEKEAALYSKLDAIADRQEELIKIVDSGSGINKEWHELAETIDRGFFWVYTTVTILITVIILLIVPLGKAVTI</sequence>
<dbReference type="InterPro" id="IPR006029">
    <property type="entry name" value="Neurotrans-gated_channel_TM"/>
</dbReference>
<dbReference type="Pfam" id="PF02932">
    <property type="entry name" value="Neur_chan_memb"/>
    <property type="match status" value="1"/>
</dbReference>
<keyword evidence="8 15" id="KW-0472">Membrane</keyword>
<evidence type="ECO:0000256" key="4">
    <source>
        <dbReference type="ARBA" id="ARBA00022692"/>
    </source>
</evidence>
<evidence type="ECO:0000256" key="6">
    <source>
        <dbReference type="ARBA" id="ARBA00023018"/>
    </source>
</evidence>
<dbReference type="PANTHER" id="PTHR18945">
    <property type="entry name" value="NEUROTRANSMITTER GATED ION CHANNEL"/>
    <property type="match status" value="1"/>
</dbReference>
<evidence type="ECO:0000256" key="13">
    <source>
        <dbReference type="ARBA" id="ARBA00023303"/>
    </source>
</evidence>
<evidence type="ECO:0000256" key="3">
    <source>
        <dbReference type="ARBA" id="ARBA00022475"/>
    </source>
</evidence>
<evidence type="ECO:0000256" key="1">
    <source>
        <dbReference type="ARBA" id="ARBA00009237"/>
    </source>
</evidence>
<evidence type="ECO:0000256" key="10">
    <source>
        <dbReference type="ARBA" id="ARBA00023170"/>
    </source>
</evidence>
<evidence type="ECO:0000256" key="15">
    <source>
        <dbReference type="RuleBase" id="RU000687"/>
    </source>
</evidence>
<feature type="transmembrane region" description="Helical" evidence="15">
    <location>
        <begin position="207"/>
        <end position="232"/>
    </location>
</feature>
<dbReference type="NCBIfam" id="TIGR00860">
    <property type="entry name" value="LIC"/>
    <property type="match status" value="1"/>
</dbReference>
<dbReference type="GO" id="GO:0004888">
    <property type="term" value="F:transmembrane signaling receptor activity"/>
    <property type="evidence" value="ECO:0007669"/>
    <property type="project" value="InterPro"/>
</dbReference>
<keyword evidence="11" id="KW-0325">Glycoprotein</keyword>
<proteinExistence type="inferred from homology"/>
<dbReference type="Pfam" id="PF02931">
    <property type="entry name" value="Neur_chan_LBD"/>
    <property type="match status" value="1"/>
</dbReference>
<dbReference type="CDD" id="cd18997">
    <property type="entry name" value="LGIC_ECD_nAChR"/>
    <property type="match status" value="1"/>
</dbReference>
<name>A0AAD9J5A1_9ANNE</name>
<keyword evidence="20" id="KW-1185">Reference proteome</keyword>
<reference evidence="19" key="1">
    <citation type="journal article" date="2023" name="Mol. Biol. Evol.">
        <title>Third-Generation Sequencing Reveals the Adaptive Role of the Epigenome in Three Deep-Sea Polychaetes.</title>
        <authorList>
            <person name="Perez M."/>
            <person name="Aroh O."/>
            <person name="Sun Y."/>
            <person name="Lan Y."/>
            <person name="Juniper S.K."/>
            <person name="Young C.R."/>
            <person name="Angers B."/>
            <person name="Qian P.Y."/>
        </authorList>
    </citation>
    <scope>NUCLEOTIDE SEQUENCE</scope>
    <source>
        <strain evidence="19">P08H-3</strain>
    </source>
</reference>
<comment type="similarity">
    <text evidence="1">Belongs to the ligand-gated ion channel (TC 1.A.9) family. Acetylcholine receptor (TC 1.A.9.1) subfamily.</text>
</comment>
<accession>A0AAD9J5A1</accession>
<dbReference type="FunFam" id="2.70.170.10:FF:000016">
    <property type="entry name" value="Nicotinic acetylcholine receptor subunit"/>
    <property type="match status" value="1"/>
</dbReference>
<dbReference type="InterPro" id="IPR036719">
    <property type="entry name" value="Neuro-gated_channel_TM_sf"/>
</dbReference>
<evidence type="ECO:0000256" key="7">
    <source>
        <dbReference type="ARBA" id="ARBA00023065"/>
    </source>
</evidence>